<evidence type="ECO:0000313" key="2">
    <source>
        <dbReference type="Proteomes" id="UP001202328"/>
    </source>
</evidence>
<dbReference type="AlphaFoldDB" id="A0AAD4XPL0"/>
<protein>
    <submittedName>
        <fullName evidence="1">Uncharacterized protein</fullName>
    </submittedName>
</protein>
<organism evidence="1 2">
    <name type="scientific">Papaver atlanticum</name>
    <dbReference type="NCBI Taxonomy" id="357466"/>
    <lineage>
        <taxon>Eukaryota</taxon>
        <taxon>Viridiplantae</taxon>
        <taxon>Streptophyta</taxon>
        <taxon>Embryophyta</taxon>
        <taxon>Tracheophyta</taxon>
        <taxon>Spermatophyta</taxon>
        <taxon>Magnoliopsida</taxon>
        <taxon>Ranunculales</taxon>
        <taxon>Papaveraceae</taxon>
        <taxon>Papaveroideae</taxon>
        <taxon>Papaver</taxon>
    </lineage>
</organism>
<reference evidence="1" key="1">
    <citation type="submission" date="2022-04" db="EMBL/GenBank/DDBJ databases">
        <title>A functionally conserved STORR gene fusion in Papaver species that diverged 16.8 million years ago.</title>
        <authorList>
            <person name="Catania T."/>
        </authorList>
    </citation>
    <scope>NUCLEOTIDE SEQUENCE</scope>
    <source>
        <strain evidence="1">S-188037</strain>
    </source>
</reference>
<evidence type="ECO:0000313" key="1">
    <source>
        <dbReference type="EMBL" id="KAI3940462.1"/>
    </source>
</evidence>
<proteinExistence type="predicted"/>
<keyword evidence="2" id="KW-1185">Reference proteome</keyword>
<name>A0AAD4XPL0_9MAGN</name>
<dbReference type="Proteomes" id="UP001202328">
    <property type="component" value="Unassembled WGS sequence"/>
</dbReference>
<dbReference type="EMBL" id="JAJJMB010005149">
    <property type="protein sequence ID" value="KAI3940462.1"/>
    <property type="molecule type" value="Genomic_DNA"/>
</dbReference>
<accession>A0AAD4XPL0</accession>
<gene>
    <name evidence="1" type="ORF">MKW98_024869</name>
</gene>
<feature type="non-terminal residue" evidence="1">
    <location>
        <position position="1"/>
    </location>
</feature>
<sequence length="54" mass="5975">MSVRLKKLECHISWVILFALSRGEEAQKNSGHAAWVLFEGIFKLSSSSNGSINP</sequence>
<comment type="caution">
    <text evidence="1">The sequence shown here is derived from an EMBL/GenBank/DDBJ whole genome shotgun (WGS) entry which is preliminary data.</text>
</comment>